<reference evidence="2 3" key="1">
    <citation type="journal article" date="2019" name="Commun. Biol.">
        <title>The bagworm genome reveals a unique fibroin gene that provides high tensile strength.</title>
        <authorList>
            <person name="Kono N."/>
            <person name="Nakamura H."/>
            <person name="Ohtoshi R."/>
            <person name="Tomita M."/>
            <person name="Numata K."/>
            <person name="Arakawa K."/>
        </authorList>
    </citation>
    <scope>NUCLEOTIDE SEQUENCE [LARGE SCALE GENOMIC DNA]</scope>
</reference>
<name>A0A4C1V7F8_EUMVA</name>
<organism evidence="2 3">
    <name type="scientific">Eumeta variegata</name>
    <name type="common">Bagworm moth</name>
    <name type="synonym">Eumeta japonica</name>
    <dbReference type="NCBI Taxonomy" id="151549"/>
    <lineage>
        <taxon>Eukaryota</taxon>
        <taxon>Metazoa</taxon>
        <taxon>Ecdysozoa</taxon>
        <taxon>Arthropoda</taxon>
        <taxon>Hexapoda</taxon>
        <taxon>Insecta</taxon>
        <taxon>Pterygota</taxon>
        <taxon>Neoptera</taxon>
        <taxon>Endopterygota</taxon>
        <taxon>Lepidoptera</taxon>
        <taxon>Glossata</taxon>
        <taxon>Ditrysia</taxon>
        <taxon>Tineoidea</taxon>
        <taxon>Psychidae</taxon>
        <taxon>Oiketicinae</taxon>
        <taxon>Eumeta</taxon>
    </lineage>
</organism>
<sequence length="152" mass="16464">MTNGRIEKGKENDDGGWRGVDAGEDGPGAGNAGAAREGPGSGEPRARPEPDSGSSSSSDTLPLAHDSCATPHAAVTYEWHERLRHAHLVLPSFLSYTQTRDCRARGVIPAYSFLPRSAPTYIPYEYPRWLGSRHDRLRRGACALGPRPTPDE</sequence>
<dbReference type="AlphaFoldDB" id="A0A4C1V7F8"/>
<evidence type="ECO:0000313" key="3">
    <source>
        <dbReference type="Proteomes" id="UP000299102"/>
    </source>
</evidence>
<accession>A0A4C1V7F8</accession>
<feature type="region of interest" description="Disordered" evidence="1">
    <location>
        <begin position="1"/>
        <end position="67"/>
    </location>
</feature>
<evidence type="ECO:0000256" key="1">
    <source>
        <dbReference type="SAM" id="MobiDB-lite"/>
    </source>
</evidence>
<proteinExistence type="predicted"/>
<evidence type="ECO:0000313" key="2">
    <source>
        <dbReference type="EMBL" id="GBP34232.1"/>
    </source>
</evidence>
<comment type="caution">
    <text evidence="2">The sequence shown here is derived from an EMBL/GenBank/DDBJ whole genome shotgun (WGS) entry which is preliminary data.</text>
</comment>
<gene>
    <name evidence="2" type="ORF">EVAR_30786_1</name>
</gene>
<dbReference type="Proteomes" id="UP000299102">
    <property type="component" value="Unassembled WGS sequence"/>
</dbReference>
<dbReference type="EMBL" id="BGZK01000285">
    <property type="protein sequence ID" value="GBP34232.1"/>
    <property type="molecule type" value="Genomic_DNA"/>
</dbReference>
<keyword evidence="3" id="KW-1185">Reference proteome</keyword>
<protein>
    <submittedName>
        <fullName evidence="2">Uncharacterized protein</fullName>
    </submittedName>
</protein>
<feature type="compositionally biased region" description="Basic and acidic residues" evidence="1">
    <location>
        <begin position="1"/>
        <end position="16"/>
    </location>
</feature>